<accession>A0A6I6GK78</accession>
<dbReference type="RefSeq" id="WP_157478329.1">
    <property type="nucleotide sequence ID" value="NZ_CP046566.1"/>
</dbReference>
<organism evidence="1 2">
    <name type="scientific">Phnomibacter ginsenosidimutans</name>
    <dbReference type="NCBI Taxonomy" id="2676868"/>
    <lineage>
        <taxon>Bacteria</taxon>
        <taxon>Pseudomonadati</taxon>
        <taxon>Bacteroidota</taxon>
        <taxon>Chitinophagia</taxon>
        <taxon>Chitinophagales</taxon>
        <taxon>Chitinophagaceae</taxon>
        <taxon>Phnomibacter</taxon>
    </lineage>
</organism>
<dbReference type="AlphaFoldDB" id="A0A6I6GK78"/>
<dbReference type="PANTHER" id="PTHR46182">
    <property type="entry name" value="FI19480P1"/>
    <property type="match status" value="1"/>
</dbReference>
<gene>
    <name evidence="1" type="ORF">GLV81_07820</name>
</gene>
<dbReference type="EMBL" id="CP046566">
    <property type="protein sequence ID" value="QGW28018.1"/>
    <property type="molecule type" value="Genomic_DNA"/>
</dbReference>
<dbReference type="GO" id="GO:0031410">
    <property type="term" value="C:cytoplasmic vesicle"/>
    <property type="evidence" value="ECO:0007669"/>
    <property type="project" value="TreeGrafter"/>
</dbReference>
<protein>
    <recommendedName>
        <fullName evidence="3">Gliding motility-associated C-terminal domain-containing protein</fullName>
    </recommendedName>
</protein>
<dbReference type="PANTHER" id="PTHR46182:SF2">
    <property type="entry name" value="FI19480P1"/>
    <property type="match status" value="1"/>
</dbReference>
<dbReference type="Gene3D" id="2.60.40.10">
    <property type="entry name" value="Immunoglobulins"/>
    <property type="match status" value="6"/>
</dbReference>
<dbReference type="Proteomes" id="UP000426027">
    <property type="component" value="Chromosome"/>
</dbReference>
<evidence type="ECO:0000313" key="2">
    <source>
        <dbReference type="Proteomes" id="UP000426027"/>
    </source>
</evidence>
<evidence type="ECO:0008006" key="3">
    <source>
        <dbReference type="Google" id="ProtNLM"/>
    </source>
</evidence>
<evidence type="ECO:0000313" key="1">
    <source>
        <dbReference type="EMBL" id="QGW28018.1"/>
    </source>
</evidence>
<dbReference type="InterPro" id="IPR013783">
    <property type="entry name" value="Ig-like_fold"/>
</dbReference>
<keyword evidence="2" id="KW-1185">Reference proteome</keyword>
<dbReference type="InterPro" id="IPR029865">
    <property type="entry name" value="KIAA0319-like"/>
</dbReference>
<sequence>MFEFSAKCVDGLWARNTVAVTVLPLPAVALAGPDQTICTVGPVTLAGNTPGSGLTGTWTVSPTGGTFSPNANTPNATYTPAAGGGVRTLTWTISNGYCSVNDQMLLNVVVPAAVNAGTDQTRSCAGTTTTLAGSSPGLSPIQTGVWSVISGPNTPAFSNINSATSTLSGLTPGTYTLRWTVSGPCQNGTDDMVINVQNISVAPNAGSGNVSYTTICAVPGTGSQVLTGSSLAAGETAVWSQTGGGVSPYPNVTFSPDNTGSTVTVNGMNGTFPYTFRYTKTNSDGCTAFRTHTVYRAPSIDNLSEPANLELACNDTFATFNVTFTDAVSITNTITRTGIRISGPAAVGTLAYDNISTAAAGIRTERWKVSAMTLPGTYVYRMEYRTACGSVFRDIAVTISRTPGLVNAGSDIILPCNTLTATPIGATTAPGSYVWTQISGPNTATVTGSATLTPNMSGLQMGVYAMRLNLSGGKNCPAKTDTMYVSVTTAVPTIATTGPNATICAGRYRLTANTPLPNETGTWTVSPSSGVSFLPNANTPNAIAAGLLSNTSYTFTWTVSNTCGSVNSAQTLVTTAASAPPLPDAGTNVCLATSATSTTISGNDAAGATITWTPLTAGSSVVNAASRNTQANFTGGPGTYLFEYQLSTAGCAPLADTLVVTINSTPYTAAAGADQDLCLPTLPGSVTLTGSPAAPTGATAQWAQLSGPNLATLNNATATTCDMGNLASGIYEFEYRITSGICATSADVVVLRIAQPPSVADAGADVSLCNATTATLAALSAVAPTSGTGYWQALSGPTGTTTPTISSALTTNTNVSNLTQGTYTMRWTVSTSPSCATSTDDVNISVVAQANAGADQNFCNSPSAALTGSANSSGTWSQVSGPAGATISSNGPNTAVVTGLAGASPSAVYTFRYTLPEVGSCLASTDDMLVTVYPAPSAADAGANVEVCTGVSSVTLTGNVPAFGTGSWVRVSGPNTPVAGANNGQYVDTLLTGLVAGAYLYQYEVKTHSSCVASIDQVYIYKEIAANAGTDAALCNVSTTSLTGSTPAINTGVWALVSGPNTPVIANANSPQTNLSGLIPGTYLFNWTIGSGGACGANTDEVQVRIDAPVTSADAGADVSSCQGSLAAFPIGSAAVGGLTYQWSPATLLSDPNIAQPNFTGVNNSGTFTYAVRVVNGTCEAIDEITIVMKPKPNVVIQTTAGICGATYTATDLGAGVALPVTYAWTFGTKPHSKPSFGNRCGTPCSGLYHFGPQNHHAYHYFCRWMCQYW</sequence>
<reference evidence="1 2" key="1">
    <citation type="submission" date="2019-11" db="EMBL/GenBank/DDBJ databases">
        <authorList>
            <person name="Im W.T."/>
        </authorList>
    </citation>
    <scope>NUCLEOTIDE SEQUENCE [LARGE SCALE GENOMIC DNA]</scope>
    <source>
        <strain evidence="1 2">SB-02</strain>
    </source>
</reference>
<proteinExistence type="predicted"/>
<dbReference type="Pfam" id="PF22352">
    <property type="entry name" value="K319L-like_PKD"/>
    <property type="match status" value="5"/>
</dbReference>
<dbReference type="KEGG" id="fls:GLV81_07820"/>
<dbReference type="GO" id="GO:0016020">
    <property type="term" value="C:membrane"/>
    <property type="evidence" value="ECO:0007669"/>
    <property type="project" value="TreeGrafter"/>
</dbReference>
<name>A0A6I6GK78_9BACT</name>